<evidence type="ECO:0000256" key="3">
    <source>
        <dbReference type="ARBA" id="ARBA00023163"/>
    </source>
</evidence>
<evidence type="ECO:0000313" key="5">
    <source>
        <dbReference type="EMBL" id="EOL42388.1"/>
    </source>
</evidence>
<evidence type="ECO:0000259" key="4">
    <source>
        <dbReference type="PROSITE" id="PS50995"/>
    </source>
</evidence>
<dbReference type="GO" id="GO:0003677">
    <property type="term" value="F:DNA binding"/>
    <property type="evidence" value="ECO:0007669"/>
    <property type="project" value="UniProtKB-KW"/>
</dbReference>
<feature type="domain" description="HTH marR-type" evidence="4">
    <location>
        <begin position="6"/>
        <end position="135"/>
    </location>
</feature>
<dbReference type="PANTHER" id="PTHR42756:SF1">
    <property type="entry name" value="TRANSCRIPTIONAL REPRESSOR OF EMRAB OPERON"/>
    <property type="match status" value="1"/>
</dbReference>
<keyword evidence="2" id="KW-0238">DNA-binding</keyword>
<keyword evidence="3" id="KW-0804">Transcription</keyword>
<accession>R3TMX0</accession>
<dbReference type="RefSeq" id="WP_010769375.1">
    <property type="nucleotide sequence ID" value="NZ_ASWE01000001.1"/>
</dbReference>
<dbReference type="AlphaFoldDB" id="R3TMX0"/>
<dbReference type="PATRIC" id="fig|1158610.3.peg.2722"/>
<dbReference type="HOGENOM" id="CLU_083287_18_0_9"/>
<evidence type="ECO:0000256" key="2">
    <source>
        <dbReference type="ARBA" id="ARBA00023125"/>
    </source>
</evidence>
<dbReference type="SUPFAM" id="SSF46785">
    <property type="entry name" value="Winged helix' DNA-binding domain"/>
    <property type="match status" value="1"/>
</dbReference>
<dbReference type="GO" id="GO:0003700">
    <property type="term" value="F:DNA-binding transcription factor activity"/>
    <property type="evidence" value="ECO:0007669"/>
    <property type="project" value="InterPro"/>
</dbReference>
<dbReference type="OrthoDB" id="2366010at2"/>
<evidence type="ECO:0000256" key="1">
    <source>
        <dbReference type="ARBA" id="ARBA00023015"/>
    </source>
</evidence>
<dbReference type="Pfam" id="PF01047">
    <property type="entry name" value="MarR"/>
    <property type="match status" value="1"/>
</dbReference>
<dbReference type="EMBL" id="AJAT01000017">
    <property type="protein sequence ID" value="EOL42388.1"/>
    <property type="molecule type" value="Genomic_DNA"/>
</dbReference>
<reference evidence="5 6" key="1">
    <citation type="submission" date="2013-02" db="EMBL/GenBank/DDBJ databases">
        <title>The Genome Sequence of Enterococcus phoeniculicola BAA-412.</title>
        <authorList>
            <consortium name="The Broad Institute Genome Sequencing Platform"/>
            <consortium name="The Broad Institute Genome Sequencing Center for Infectious Disease"/>
            <person name="Earl A.M."/>
            <person name="Gilmore M.S."/>
            <person name="Lebreton F."/>
            <person name="Walker B."/>
            <person name="Young S.K."/>
            <person name="Zeng Q."/>
            <person name="Gargeya S."/>
            <person name="Fitzgerald M."/>
            <person name="Haas B."/>
            <person name="Abouelleil A."/>
            <person name="Alvarado L."/>
            <person name="Arachchi H.M."/>
            <person name="Berlin A.M."/>
            <person name="Chapman S.B."/>
            <person name="Dewar J."/>
            <person name="Goldberg J."/>
            <person name="Griggs A."/>
            <person name="Gujja S."/>
            <person name="Hansen M."/>
            <person name="Howarth C."/>
            <person name="Imamovic A."/>
            <person name="Larimer J."/>
            <person name="McCowan C."/>
            <person name="Murphy C."/>
            <person name="Neiman D."/>
            <person name="Pearson M."/>
            <person name="Priest M."/>
            <person name="Roberts A."/>
            <person name="Saif S."/>
            <person name="Shea T."/>
            <person name="Sisk P."/>
            <person name="Sykes S."/>
            <person name="Wortman J."/>
            <person name="Nusbaum C."/>
            <person name="Birren B."/>
        </authorList>
    </citation>
    <scope>NUCLEOTIDE SEQUENCE [LARGE SCALE GENOMIC DNA]</scope>
    <source>
        <strain evidence="5 6">ATCC BAA-412</strain>
    </source>
</reference>
<dbReference type="InterPro" id="IPR036388">
    <property type="entry name" value="WH-like_DNA-bd_sf"/>
</dbReference>
<proteinExistence type="predicted"/>
<comment type="caution">
    <text evidence="5">The sequence shown here is derived from an EMBL/GenBank/DDBJ whole genome shotgun (WGS) entry which is preliminary data.</text>
</comment>
<dbReference type="Proteomes" id="UP000013785">
    <property type="component" value="Unassembled WGS sequence"/>
</dbReference>
<keyword evidence="1" id="KW-0805">Transcription regulation</keyword>
<keyword evidence="6" id="KW-1185">Reference proteome</keyword>
<organism evidence="5 6">
    <name type="scientific">Enterococcus phoeniculicola ATCC BAA-412</name>
    <dbReference type="NCBI Taxonomy" id="1158610"/>
    <lineage>
        <taxon>Bacteria</taxon>
        <taxon>Bacillati</taxon>
        <taxon>Bacillota</taxon>
        <taxon>Bacilli</taxon>
        <taxon>Lactobacillales</taxon>
        <taxon>Enterococcaceae</taxon>
        <taxon>Enterococcus</taxon>
    </lineage>
</organism>
<dbReference type="InterPro" id="IPR000835">
    <property type="entry name" value="HTH_MarR-typ"/>
</dbReference>
<dbReference type="eggNOG" id="COG1846">
    <property type="taxonomic scope" value="Bacteria"/>
</dbReference>
<dbReference type="STRING" id="154621.RV11_GL001937"/>
<protein>
    <recommendedName>
        <fullName evidence="4">HTH marR-type domain-containing protein</fullName>
    </recommendedName>
</protein>
<sequence>MQNTKASQLLLLLKTVSSQVTQNFEKKTGLSLTRYGMLVYLSQQGELSQNELQRYIQIDQGAVTRHLKILEEKGYVSRSRNPKNNREVIVRATSLGIATVTQCDQKKTSLLSELFEGFDEEEIIILSNMLFRLCKNNEKNER</sequence>
<dbReference type="CDD" id="cd00090">
    <property type="entry name" value="HTH_ARSR"/>
    <property type="match status" value="1"/>
</dbReference>
<dbReference type="InterPro" id="IPR036390">
    <property type="entry name" value="WH_DNA-bd_sf"/>
</dbReference>
<name>R3TMX0_9ENTE</name>
<dbReference type="PRINTS" id="PR00598">
    <property type="entry name" value="HTHMARR"/>
</dbReference>
<dbReference type="SMART" id="SM00347">
    <property type="entry name" value="HTH_MARR"/>
    <property type="match status" value="1"/>
</dbReference>
<evidence type="ECO:0000313" key="6">
    <source>
        <dbReference type="Proteomes" id="UP000013785"/>
    </source>
</evidence>
<dbReference type="InterPro" id="IPR011991">
    <property type="entry name" value="ArsR-like_HTH"/>
</dbReference>
<gene>
    <name evidence="5" type="ORF">UC3_02740</name>
</gene>
<dbReference type="PROSITE" id="PS50995">
    <property type="entry name" value="HTH_MARR_2"/>
    <property type="match status" value="1"/>
</dbReference>
<dbReference type="Gene3D" id="1.10.10.10">
    <property type="entry name" value="Winged helix-like DNA-binding domain superfamily/Winged helix DNA-binding domain"/>
    <property type="match status" value="1"/>
</dbReference>
<dbReference type="PANTHER" id="PTHR42756">
    <property type="entry name" value="TRANSCRIPTIONAL REGULATOR, MARR"/>
    <property type="match status" value="1"/>
</dbReference>